<gene>
    <name evidence="6" type="ORF">CHS0354_030055</name>
</gene>
<evidence type="ECO:0000256" key="3">
    <source>
        <dbReference type="ARBA" id="ARBA00022729"/>
    </source>
</evidence>
<reference evidence="6" key="3">
    <citation type="submission" date="2023-05" db="EMBL/GenBank/DDBJ databases">
        <authorList>
            <person name="Smith C.H."/>
        </authorList>
    </citation>
    <scope>NUCLEOTIDE SEQUENCE</scope>
    <source>
        <strain evidence="6">CHS0354</strain>
        <tissue evidence="6">Mantle</tissue>
    </source>
</reference>
<reference evidence="6" key="2">
    <citation type="journal article" date="2021" name="Genome Biol. Evol.">
        <title>Developing a high-quality reference genome for a parasitic bivalve with doubly uniparental inheritance (Bivalvia: Unionida).</title>
        <authorList>
            <person name="Smith C.H."/>
        </authorList>
    </citation>
    <scope>NUCLEOTIDE SEQUENCE</scope>
    <source>
        <strain evidence="6">CHS0354</strain>
        <tissue evidence="6">Mantle</tissue>
    </source>
</reference>
<dbReference type="AlphaFoldDB" id="A0AAE0RKY9"/>
<dbReference type="InterPro" id="IPR011004">
    <property type="entry name" value="Trimer_LpxA-like_sf"/>
</dbReference>
<evidence type="ECO:0000259" key="5">
    <source>
        <dbReference type="Pfam" id="PF13525"/>
    </source>
</evidence>
<accession>A0AAE0RKY9</accession>
<evidence type="ECO:0000313" key="6">
    <source>
        <dbReference type="EMBL" id="KAK3575723.1"/>
    </source>
</evidence>
<keyword evidence="2" id="KW-0808">Transferase</keyword>
<dbReference type="Pfam" id="PF13174">
    <property type="entry name" value="TPR_6"/>
    <property type="match status" value="1"/>
</dbReference>
<dbReference type="Gene3D" id="1.25.40.10">
    <property type="entry name" value="Tetratricopeptide repeat domain"/>
    <property type="match status" value="2"/>
</dbReference>
<keyword evidence="3" id="KW-0732">Signal</keyword>
<dbReference type="Gene3D" id="1.10.3130.10">
    <property type="entry name" value="serine acetyltransferase, domain 1"/>
    <property type="match status" value="1"/>
</dbReference>
<dbReference type="SUPFAM" id="SSF48452">
    <property type="entry name" value="TPR-like"/>
    <property type="match status" value="1"/>
</dbReference>
<dbReference type="InterPro" id="IPR045304">
    <property type="entry name" value="LbH_SAT"/>
</dbReference>
<dbReference type="SUPFAM" id="SSF51161">
    <property type="entry name" value="Trimeric LpxA-like enzymes"/>
    <property type="match status" value="1"/>
</dbReference>
<dbReference type="PANTHER" id="PTHR42811">
    <property type="entry name" value="SERINE ACETYLTRANSFERASE"/>
    <property type="match status" value="1"/>
</dbReference>
<dbReference type="GO" id="GO:0016746">
    <property type="term" value="F:acyltransferase activity"/>
    <property type="evidence" value="ECO:0007669"/>
    <property type="project" value="UniProtKB-KW"/>
</dbReference>
<proteinExistence type="predicted"/>
<comment type="caution">
    <text evidence="6">The sequence shown here is derived from an EMBL/GenBank/DDBJ whole genome shotgun (WGS) entry which is preliminary data.</text>
</comment>
<evidence type="ECO:0000313" key="7">
    <source>
        <dbReference type="Proteomes" id="UP001195483"/>
    </source>
</evidence>
<dbReference type="InterPro" id="IPR011990">
    <property type="entry name" value="TPR-like_helical_dom_sf"/>
</dbReference>
<dbReference type="GO" id="GO:0008652">
    <property type="term" value="P:amino acid biosynthetic process"/>
    <property type="evidence" value="ECO:0007669"/>
    <property type="project" value="UniProtKB-KW"/>
</dbReference>
<dbReference type="EMBL" id="JAEAOA010001795">
    <property type="protein sequence ID" value="KAK3575723.1"/>
    <property type="molecule type" value="Genomic_DNA"/>
</dbReference>
<dbReference type="Proteomes" id="UP001195483">
    <property type="component" value="Unassembled WGS sequence"/>
</dbReference>
<dbReference type="InterPro" id="IPR042122">
    <property type="entry name" value="Ser_AcTrfase_N_sf"/>
</dbReference>
<evidence type="ECO:0000256" key="4">
    <source>
        <dbReference type="ARBA" id="ARBA00023315"/>
    </source>
</evidence>
<dbReference type="Gene3D" id="2.160.10.10">
    <property type="entry name" value="Hexapeptide repeat proteins"/>
    <property type="match status" value="1"/>
</dbReference>
<name>A0AAE0RKY9_9BIVA</name>
<keyword evidence="4" id="KW-0012">Acyltransferase</keyword>
<protein>
    <recommendedName>
        <fullName evidence="5">Outer membrane lipoprotein BamD-like domain-containing protein</fullName>
    </recommendedName>
</protein>
<dbReference type="InterPro" id="IPR039565">
    <property type="entry name" value="BamD-like"/>
</dbReference>
<organism evidence="6 7">
    <name type="scientific">Potamilus streckersoni</name>
    <dbReference type="NCBI Taxonomy" id="2493646"/>
    <lineage>
        <taxon>Eukaryota</taxon>
        <taxon>Metazoa</taxon>
        <taxon>Spiralia</taxon>
        <taxon>Lophotrochozoa</taxon>
        <taxon>Mollusca</taxon>
        <taxon>Bivalvia</taxon>
        <taxon>Autobranchia</taxon>
        <taxon>Heteroconchia</taxon>
        <taxon>Palaeoheterodonta</taxon>
        <taxon>Unionida</taxon>
        <taxon>Unionoidea</taxon>
        <taxon>Unionidae</taxon>
        <taxon>Ambleminae</taxon>
        <taxon>Lampsilini</taxon>
        <taxon>Potamilus</taxon>
    </lineage>
</organism>
<sequence>MAEDNITHTPRLQDTPDNPAVSKIERVAAELYAAYQKPGNINHTGGLNLPSYTKVKRISDDIITVLFPGFICDEKHMMHDLSAWTKSKLTQIYNVLYPEVASSIRHQNPQACENDCTQQAQSLSLQFLDKIGSIRNILGTDAEAAYYGDPSATCREEIILCYPGIYAIALYRAAHELYRLGIPLIPRMITEYAHRQTGIDIHPGAVIGSSFFIDHGTGVVIGGTTIIGNHVKLYQHVTLGALSFKKDPEGNLIRSSKRHPTVEDNVVIYAGKHHFGRVIGANVWITESVPPYTNIIFEPQSQKIRSPGIVNAILSKYDCKTPFLDNPYHTDRAVSRFLLAEKDPIWACGNHIMMRYLHFMTPWEKIIAEHSGTRYAGYAYLLLADSYFAEGTTASLKTSEIYYKLFMDTNRNSHLVVILNYLLNESKLMVHHTDASPYKRSHSELSEFYFIYPNSVYLEMVQDILARSVEKLALIEENIGDWYYKQKLYSASVNRFRLILRDYPTYSGAPRVSEKLVKALKNNNQEQTAEEFIKAVEAKYDAAIQDFLNFIRRYPQEDYADNALFWLAMSYWQTGNTAFADRYFREILTKYEHGTPDKGYKTADAIFMLGRIYTSRKDPDKAGFIISAQLSLSREYCRRTGKSRIGG</sequence>
<keyword evidence="1" id="KW-0028">Amino-acid biosynthesis</keyword>
<evidence type="ECO:0000256" key="2">
    <source>
        <dbReference type="ARBA" id="ARBA00022679"/>
    </source>
</evidence>
<dbReference type="CDD" id="cd03354">
    <property type="entry name" value="LbH_SAT"/>
    <property type="match status" value="1"/>
</dbReference>
<reference evidence="6" key="1">
    <citation type="journal article" date="2021" name="Genome Biol. Evol.">
        <title>A High-Quality Reference Genome for a Parasitic Bivalve with Doubly Uniparental Inheritance (Bivalvia: Unionida).</title>
        <authorList>
            <person name="Smith C.H."/>
        </authorList>
    </citation>
    <scope>NUCLEOTIDE SEQUENCE</scope>
    <source>
        <strain evidence="6">CHS0354</strain>
    </source>
</reference>
<dbReference type="Pfam" id="PF13525">
    <property type="entry name" value="YfiO"/>
    <property type="match status" value="1"/>
</dbReference>
<keyword evidence="7" id="KW-1185">Reference proteome</keyword>
<dbReference type="InterPro" id="IPR019734">
    <property type="entry name" value="TPR_rpt"/>
</dbReference>
<evidence type="ECO:0000256" key="1">
    <source>
        <dbReference type="ARBA" id="ARBA00022605"/>
    </source>
</evidence>
<feature type="domain" description="Outer membrane lipoprotein BamD-like" evidence="5">
    <location>
        <begin position="368"/>
        <end position="526"/>
    </location>
</feature>